<evidence type="ECO:0000313" key="2">
    <source>
        <dbReference type="Proteomes" id="UP000499080"/>
    </source>
</evidence>
<accession>A0A4Y2E4K3</accession>
<keyword evidence="2" id="KW-1185">Reference proteome</keyword>
<dbReference type="EMBL" id="BGPR01000510">
    <property type="protein sequence ID" value="GBM24103.1"/>
    <property type="molecule type" value="Genomic_DNA"/>
</dbReference>
<dbReference type="Proteomes" id="UP000499080">
    <property type="component" value="Unassembled WGS sequence"/>
</dbReference>
<organism evidence="1 2">
    <name type="scientific">Araneus ventricosus</name>
    <name type="common">Orbweaver spider</name>
    <name type="synonym">Epeira ventricosa</name>
    <dbReference type="NCBI Taxonomy" id="182803"/>
    <lineage>
        <taxon>Eukaryota</taxon>
        <taxon>Metazoa</taxon>
        <taxon>Ecdysozoa</taxon>
        <taxon>Arthropoda</taxon>
        <taxon>Chelicerata</taxon>
        <taxon>Arachnida</taxon>
        <taxon>Araneae</taxon>
        <taxon>Araneomorphae</taxon>
        <taxon>Entelegynae</taxon>
        <taxon>Araneoidea</taxon>
        <taxon>Araneidae</taxon>
        <taxon>Araneus</taxon>
    </lineage>
</organism>
<dbReference type="AlphaFoldDB" id="A0A4Y2E4K3"/>
<gene>
    <name evidence="1" type="ORF">AVEN_38296_1</name>
</gene>
<evidence type="ECO:0000313" key="1">
    <source>
        <dbReference type="EMBL" id="GBM24103.1"/>
    </source>
</evidence>
<proteinExistence type="predicted"/>
<comment type="caution">
    <text evidence="1">The sequence shown here is derived from an EMBL/GenBank/DDBJ whole genome shotgun (WGS) entry which is preliminary data.</text>
</comment>
<reference evidence="1 2" key="1">
    <citation type="journal article" date="2019" name="Sci. Rep.">
        <title>Orb-weaving spider Araneus ventricosus genome elucidates the spidroin gene catalogue.</title>
        <authorList>
            <person name="Kono N."/>
            <person name="Nakamura H."/>
            <person name="Ohtoshi R."/>
            <person name="Moran D.A.P."/>
            <person name="Shinohara A."/>
            <person name="Yoshida Y."/>
            <person name="Fujiwara M."/>
            <person name="Mori M."/>
            <person name="Tomita M."/>
            <person name="Arakawa K."/>
        </authorList>
    </citation>
    <scope>NUCLEOTIDE SEQUENCE [LARGE SCALE GENOMIC DNA]</scope>
</reference>
<name>A0A4Y2E4K3_ARAVE</name>
<sequence length="92" mass="10515">MIGVYFTPFIHLNMAHERVFNLHQFSFVIDLGVLTKCQARKEDSKCSVSFIQINRCLVSDKSLIADDCNPYQQLICQSPSRHLRGSNELLNA</sequence>
<protein>
    <submittedName>
        <fullName evidence="1">Uncharacterized protein</fullName>
    </submittedName>
</protein>